<name>A0A8S1GRL6_9PELO</name>
<dbReference type="CDD" id="cd00160">
    <property type="entry name" value="RhoGEF"/>
    <property type="match status" value="1"/>
</dbReference>
<sequence>MLYSLFRFLISLLLCKSSNRQRETKKQPLVLHEAEFVSWRGLLTRIAVTPYDQRDSWRFRAARRLGVVFLNEEETEEKKKKKENISVREKHMCFWGFKFEQYMTVSDKEEMPDTKQPVSNREEFANVIRSNLRADDGGNLKMLYSAEIDCLDDQGLPVELKTHKGALEGWFWETKSLKWWMQSFLVAVPRIVVGHRNDQGIVRTVDSIATEALVKRGKWSGSVCMRFLSRILSEVRNLLVEEGSACTVEFKSDGQVAVVVFHVLYPASAFWCSCPLWWSGSRRNPREKDALSRHPLPQLHQRLFNGRVTHPREKQMVMNAVKAEDIEHVLRDGVALLPGGRCRAGKAVLVFPSREQPVNPDHLRNVLLYLLTVTADAAREQGFLVVIDMRGKQTWTNVRPILKALNSMSDAAAISQVFIIKPDKFWEKQKAQISLGSWRFEVQMISPEGLTKYVDMNQLPRVIGGSHPYDHDDWLEIRLDLEKWIWNISEVMGGLDQVRKEICECEQPVDVPTSEVAVNKHAVAKKTIFAIPVDKIENDAKKICDRISSPKNFFQNPDLVAVIPHISNLVESLRKLKSEVFSLWDSRRGELEKLYQMKLFEQDAEKMIDLVRSYCTVVDRNMGDVGVCETDVIRLSADFESFQQTVLGAEVNVSQVITRAQRILSTGSTGRSNIEVGAMRLQDEWRHLNDSIKRRQIILSAARAFFISSQKYFAEVPEWTAKPGVNPSDVMLQPADALEDAIRRHDTFWVRIEEIYAQAFDDGTKVTQAMKSADAEDNVAREQMGRLTRAHKQLHEKWRERKVLLHHLLAMIAFETDVKLVVDWLDQHGEPYLCKNVNIGENDVQAKTLQKNHANFKKVAANTYDNVKKLYQVYKNIVDSGNQMCDAEKMRKMQTLMSDLEVRINHFTVRVETRYNLLRLSVLFHTHYAELTTWFLDMKRKYEEKVVDTDVDVCEMNKERWVAESDGTAQAYAITMGDGRKLLTELQSASNTCDIDYSVSIAHTQRLMDDIDEKNASLSNEWAPQRIVLQIGLKYAQFALSTSQVLIQIQGWEEDMREMVHSDTFIDKVEAVSQFHHDNQEKVRVAVINIRKTAKELQLALHQHRIVELTTRGGQKVMDLIYEHTAHLERSERRVMKVAEKTTQRIEAARDFCACRKKALNLIALCEQEERQLLGRASIPLNGKEAEFAKEMLKDFHKKIEAKENPFFQSRLSDLLRAFFKQTYEMLGEAKFDRDLIAQLNELVMRQHRRLFNLCDERHKLLNAAVTYYKSYEEGVVPVVQHFSKDYSQPYKDWCAQCPSESSEDKAQYIANLLAKHVQYKERFIKGCVFSQKNADILLRYIQRTNISSQEKMAHQDRILQLKDETRDRQSKYLGLWMNRKLELDLCHNYVLLVASSKHILDWLKGEGEQKLMGYRKFVQSGDDQLKKKDEFSSFKIEVKEKRNHAHVFLKFANEMKDKDPTSQHAEDVDRCIKELRDKFEKFSKRVAECDVVFRGDAPQSARNEFSLDRHSDSSIEEKFTSARESETKKMLEPMRELIKSERDYIDDIARCVHVYLKEYDDAFASNTLPLALRPLRKDIFSNIDRIYEFHSQKLLHELVRYEMQPEAVGASFTVWIDLLNELYTEYCVNKEQKNSILTMPEFKTFFDGIRLKHELEMHNEVGSLLIKPVQRITRYRLLMEQLLKTCTGNTDDLRDAYDVVLSVPRRVNDIIHYNCLDLKDSKADVLGPFVMQDTLTVWEPRAYFKGRGKERQVFLFELSIVFAKRIEIVAKSFKYVVKGKPIPLSEVSVVEHVEGDTSRFGLRVGTVASNDNRTDLRASSETVKVSWVRKIRELTQGLLSINLGVSSALTAPSSTVSGPRSVSTRSVVSSSSGNADRLSQDVDLSHNRHSIQSSDSAEQASEAWYVVSDFEGQAEGHIKVSKGERVEIVEDQATDFADYVQVVVCEEPSRHGLVPTAILVPERLVKCAFSLVLSAQFFHIFT</sequence>
<dbReference type="Pfam" id="PF08652">
    <property type="entry name" value="RAI1"/>
    <property type="match status" value="1"/>
</dbReference>
<dbReference type="SUPFAM" id="SSF50044">
    <property type="entry name" value="SH3-domain"/>
    <property type="match status" value="1"/>
</dbReference>
<feature type="chain" id="PRO_5035869246" evidence="3">
    <location>
        <begin position="21"/>
        <end position="1983"/>
    </location>
</feature>
<reference evidence="6" key="1">
    <citation type="submission" date="2020-10" db="EMBL/GenBank/DDBJ databases">
        <authorList>
            <person name="Kikuchi T."/>
        </authorList>
    </citation>
    <scope>NUCLEOTIDE SEQUENCE</scope>
    <source>
        <strain evidence="6">NKZ352</strain>
    </source>
</reference>
<feature type="domain" description="PH" evidence="4">
    <location>
        <begin position="1729"/>
        <end position="1837"/>
    </location>
</feature>
<protein>
    <submittedName>
        <fullName evidence="6">Uncharacterized protein</fullName>
    </submittedName>
</protein>
<evidence type="ECO:0000313" key="6">
    <source>
        <dbReference type="EMBL" id="CAD6184380.1"/>
    </source>
</evidence>
<dbReference type="InterPro" id="IPR001251">
    <property type="entry name" value="CRAL-TRIO_dom"/>
</dbReference>
<dbReference type="InterPro" id="IPR013961">
    <property type="entry name" value="RAI1"/>
</dbReference>
<evidence type="ECO:0000256" key="1">
    <source>
        <dbReference type="ARBA" id="ARBA00022658"/>
    </source>
</evidence>
<dbReference type="SMART" id="SM00233">
    <property type="entry name" value="PH"/>
    <property type="match status" value="1"/>
</dbReference>
<evidence type="ECO:0000259" key="5">
    <source>
        <dbReference type="PROSITE" id="PS50010"/>
    </source>
</evidence>
<dbReference type="Pfam" id="PF13716">
    <property type="entry name" value="CRAL_TRIO_2"/>
    <property type="match status" value="1"/>
</dbReference>
<keyword evidence="3" id="KW-0732">Signal</keyword>
<keyword evidence="1" id="KW-0344">Guanine-nucleotide releasing factor</keyword>
<dbReference type="InterPro" id="IPR055251">
    <property type="entry name" value="SOS1_NGEF_PH"/>
</dbReference>
<dbReference type="InterPro" id="IPR011993">
    <property type="entry name" value="PH-like_dom_sf"/>
</dbReference>
<accession>A0A8S1GRL6</accession>
<comment type="caution">
    <text evidence="6">The sequence shown here is derived from an EMBL/GenBank/DDBJ whole genome shotgun (WGS) entry which is preliminary data.</text>
</comment>
<dbReference type="SMART" id="SM00325">
    <property type="entry name" value="RhoGEF"/>
    <property type="match status" value="1"/>
</dbReference>
<dbReference type="PANTHER" id="PTHR22826">
    <property type="entry name" value="RHO GUANINE EXCHANGE FACTOR-RELATED"/>
    <property type="match status" value="1"/>
</dbReference>
<keyword evidence="7" id="KW-1185">Reference proteome</keyword>
<dbReference type="SMART" id="SM00516">
    <property type="entry name" value="SEC14"/>
    <property type="match status" value="1"/>
</dbReference>
<feature type="compositionally biased region" description="Low complexity" evidence="2">
    <location>
        <begin position="1853"/>
        <end position="1874"/>
    </location>
</feature>
<dbReference type="Gene3D" id="2.30.30.40">
    <property type="entry name" value="SH3 Domains"/>
    <property type="match status" value="1"/>
</dbReference>
<dbReference type="SUPFAM" id="SSF48065">
    <property type="entry name" value="DBL homology domain (DH-domain)"/>
    <property type="match status" value="1"/>
</dbReference>
<dbReference type="SUPFAM" id="SSF46966">
    <property type="entry name" value="Spectrin repeat"/>
    <property type="match status" value="2"/>
</dbReference>
<dbReference type="GO" id="GO:0005085">
    <property type="term" value="F:guanyl-nucleotide exchange factor activity"/>
    <property type="evidence" value="ECO:0007669"/>
    <property type="project" value="UniProtKB-KW"/>
</dbReference>
<evidence type="ECO:0000256" key="3">
    <source>
        <dbReference type="SAM" id="SignalP"/>
    </source>
</evidence>
<dbReference type="SUPFAM" id="SSF50729">
    <property type="entry name" value="PH domain-like"/>
    <property type="match status" value="1"/>
</dbReference>
<feature type="region of interest" description="Disordered" evidence="2">
    <location>
        <begin position="1851"/>
        <end position="1897"/>
    </location>
</feature>
<dbReference type="GO" id="GO:0005737">
    <property type="term" value="C:cytoplasm"/>
    <property type="evidence" value="ECO:0007669"/>
    <property type="project" value="TreeGrafter"/>
</dbReference>
<organism evidence="6 7">
    <name type="scientific">Caenorhabditis auriculariae</name>
    <dbReference type="NCBI Taxonomy" id="2777116"/>
    <lineage>
        <taxon>Eukaryota</taxon>
        <taxon>Metazoa</taxon>
        <taxon>Ecdysozoa</taxon>
        <taxon>Nematoda</taxon>
        <taxon>Chromadorea</taxon>
        <taxon>Rhabditida</taxon>
        <taxon>Rhabditina</taxon>
        <taxon>Rhabditomorpha</taxon>
        <taxon>Rhabditoidea</taxon>
        <taxon>Rhabditidae</taxon>
        <taxon>Peloderinae</taxon>
        <taxon>Caenorhabditis</taxon>
    </lineage>
</organism>
<dbReference type="Gene3D" id="1.20.58.60">
    <property type="match status" value="2"/>
</dbReference>
<evidence type="ECO:0000256" key="2">
    <source>
        <dbReference type="SAM" id="MobiDB-lite"/>
    </source>
</evidence>
<feature type="signal peptide" evidence="3">
    <location>
        <begin position="1"/>
        <end position="20"/>
    </location>
</feature>
<dbReference type="InterPro" id="IPR000219">
    <property type="entry name" value="DH_dom"/>
</dbReference>
<dbReference type="Gene3D" id="2.30.29.30">
    <property type="entry name" value="Pleckstrin-homology domain (PH domain)/Phosphotyrosine-binding domain (PTB)"/>
    <property type="match status" value="1"/>
</dbReference>
<dbReference type="PROSITE" id="PS50010">
    <property type="entry name" value="DH_2"/>
    <property type="match status" value="1"/>
</dbReference>
<proteinExistence type="predicted"/>
<evidence type="ECO:0000259" key="4">
    <source>
        <dbReference type="PROSITE" id="PS50003"/>
    </source>
</evidence>
<dbReference type="InterPro" id="IPR035899">
    <property type="entry name" value="DBL_dom_sf"/>
</dbReference>
<evidence type="ECO:0000313" key="7">
    <source>
        <dbReference type="Proteomes" id="UP000835052"/>
    </source>
</evidence>
<dbReference type="InterPro" id="IPR051336">
    <property type="entry name" value="RhoGEF_Guanine_NuclExch_SF"/>
</dbReference>
<dbReference type="GO" id="GO:0019898">
    <property type="term" value="C:extrinsic component of membrane"/>
    <property type="evidence" value="ECO:0007669"/>
    <property type="project" value="TreeGrafter"/>
</dbReference>
<dbReference type="EMBL" id="CAJGYM010000001">
    <property type="protein sequence ID" value="CAD6184380.1"/>
    <property type="molecule type" value="Genomic_DNA"/>
</dbReference>
<feature type="domain" description="DH" evidence="5">
    <location>
        <begin position="1530"/>
        <end position="1711"/>
    </location>
</feature>
<dbReference type="Gene3D" id="1.20.900.10">
    <property type="entry name" value="Dbl homology (DH) domain"/>
    <property type="match status" value="1"/>
</dbReference>
<dbReference type="OrthoDB" id="10256089at2759"/>
<dbReference type="PROSITE" id="PS50003">
    <property type="entry name" value="PH_DOMAIN"/>
    <property type="match status" value="1"/>
</dbReference>
<dbReference type="InterPro" id="IPR001849">
    <property type="entry name" value="PH_domain"/>
</dbReference>
<dbReference type="Pfam" id="PF22697">
    <property type="entry name" value="SOS1_NGEF_PH"/>
    <property type="match status" value="1"/>
</dbReference>
<dbReference type="InterPro" id="IPR036028">
    <property type="entry name" value="SH3-like_dom_sf"/>
</dbReference>
<gene>
    <name evidence="6" type="ORF">CAUJ_LOCUS299</name>
</gene>
<dbReference type="Pfam" id="PF00621">
    <property type="entry name" value="RhoGEF"/>
    <property type="match status" value="1"/>
</dbReference>
<dbReference type="Proteomes" id="UP000835052">
    <property type="component" value="Unassembled WGS sequence"/>
</dbReference>
<dbReference type="PANTHER" id="PTHR22826:SF106">
    <property type="entry name" value="TRIO, ISOFORM A"/>
    <property type="match status" value="1"/>
</dbReference>